<gene>
    <name evidence="1" type="ORF">rCG_28245</name>
</gene>
<organism evidence="1 2">
    <name type="scientific">Rattus norvegicus</name>
    <name type="common">Rat</name>
    <dbReference type="NCBI Taxonomy" id="10116"/>
    <lineage>
        <taxon>Eukaryota</taxon>
        <taxon>Metazoa</taxon>
        <taxon>Chordata</taxon>
        <taxon>Craniata</taxon>
        <taxon>Vertebrata</taxon>
        <taxon>Euteleostomi</taxon>
        <taxon>Mammalia</taxon>
        <taxon>Eutheria</taxon>
        <taxon>Euarchontoglires</taxon>
        <taxon>Glires</taxon>
        <taxon>Rodentia</taxon>
        <taxon>Myomorpha</taxon>
        <taxon>Muroidea</taxon>
        <taxon>Muridae</taxon>
        <taxon>Murinae</taxon>
        <taxon>Rattus</taxon>
    </lineage>
</organism>
<protein>
    <submittedName>
        <fullName evidence="1">RCG28245</fullName>
    </submittedName>
</protein>
<reference evidence="2" key="1">
    <citation type="submission" date="2005-09" db="EMBL/GenBank/DDBJ databases">
        <authorList>
            <person name="Mural R.J."/>
            <person name="Li P.W."/>
            <person name="Adams M.D."/>
            <person name="Amanatides P.G."/>
            <person name="Baden-Tillson H."/>
            <person name="Barnstead M."/>
            <person name="Chin S.H."/>
            <person name="Dew I."/>
            <person name="Evans C.A."/>
            <person name="Ferriera S."/>
            <person name="Flanigan M."/>
            <person name="Fosler C."/>
            <person name="Glodek A."/>
            <person name="Gu Z."/>
            <person name="Holt R.A."/>
            <person name="Jennings D."/>
            <person name="Kraft C.L."/>
            <person name="Lu F."/>
            <person name="Nguyen T."/>
            <person name="Nusskern D.R."/>
            <person name="Pfannkoch C.M."/>
            <person name="Sitter C."/>
            <person name="Sutton G.G."/>
            <person name="Venter J.C."/>
            <person name="Wang Z."/>
            <person name="Woodage T."/>
            <person name="Zheng X.H."/>
            <person name="Zhong F."/>
        </authorList>
    </citation>
    <scope>NUCLEOTIDE SEQUENCE [LARGE SCALE GENOMIC DNA]</scope>
    <source>
        <strain>BN</strain>
        <strain evidence="2">Sprague-Dawley</strain>
    </source>
</reference>
<evidence type="ECO:0000313" key="2">
    <source>
        <dbReference type="Proteomes" id="UP000234681"/>
    </source>
</evidence>
<proteinExistence type="predicted"/>
<sequence>MNRTSVSPWELKRAVVDHRNQWKYLILFMLDHISPFLTDAAFGEEY</sequence>
<dbReference type="EMBL" id="CH473959">
    <property type="protein sequence ID" value="EDM15104.1"/>
    <property type="molecule type" value="Genomic_DNA"/>
</dbReference>
<dbReference type="AlphaFoldDB" id="A6IE17"/>
<dbReference type="Proteomes" id="UP000234681">
    <property type="component" value="Chromosome 4"/>
</dbReference>
<accession>A6IE17</accession>
<name>A6IE17_RAT</name>
<evidence type="ECO:0000313" key="1">
    <source>
        <dbReference type="EMBL" id="EDM15104.1"/>
    </source>
</evidence>